<dbReference type="Proteomes" id="UP000509510">
    <property type="component" value="Chromosome I"/>
</dbReference>
<dbReference type="GO" id="GO:0005516">
    <property type="term" value="F:calmodulin binding"/>
    <property type="evidence" value="ECO:0007669"/>
    <property type="project" value="UniProtKB-KW"/>
</dbReference>
<feature type="region of interest" description="Disordered" evidence="4">
    <location>
        <begin position="54"/>
        <end position="164"/>
    </location>
</feature>
<dbReference type="GO" id="GO:0005737">
    <property type="term" value="C:cytoplasm"/>
    <property type="evidence" value="ECO:0007669"/>
    <property type="project" value="UniProtKB-SubCell"/>
</dbReference>
<accession>A0A7H8QHM2</accession>
<feature type="region of interest" description="Disordered" evidence="4">
    <location>
        <begin position="1"/>
        <end position="21"/>
    </location>
</feature>
<dbReference type="Gene3D" id="1.10.418.10">
    <property type="entry name" value="Calponin-like domain"/>
    <property type="match status" value="1"/>
</dbReference>
<feature type="region of interest" description="Disordered" evidence="4">
    <location>
        <begin position="220"/>
        <end position="247"/>
    </location>
</feature>
<feature type="compositionally biased region" description="Polar residues" evidence="4">
    <location>
        <begin position="1010"/>
        <end position="1021"/>
    </location>
</feature>
<protein>
    <recommendedName>
        <fullName evidence="5">Calponin-homology (CH) domain-containing protein</fullName>
    </recommendedName>
</protein>
<evidence type="ECO:0000256" key="3">
    <source>
        <dbReference type="ARBA" id="ARBA00022860"/>
    </source>
</evidence>
<feature type="region of interest" description="Disordered" evidence="4">
    <location>
        <begin position="990"/>
        <end position="1021"/>
    </location>
</feature>
<dbReference type="AlphaFoldDB" id="A0A7H8QHM2"/>
<organism evidence="6 7">
    <name type="scientific">Talaromyces rugulosus</name>
    <name type="common">Penicillium rugulosum</name>
    <dbReference type="NCBI Taxonomy" id="121627"/>
    <lineage>
        <taxon>Eukaryota</taxon>
        <taxon>Fungi</taxon>
        <taxon>Dikarya</taxon>
        <taxon>Ascomycota</taxon>
        <taxon>Pezizomycotina</taxon>
        <taxon>Eurotiomycetes</taxon>
        <taxon>Eurotiomycetidae</taxon>
        <taxon>Eurotiales</taxon>
        <taxon>Trichocomaceae</taxon>
        <taxon>Talaromyces</taxon>
        <taxon>Talaromyces sect. Islandici</taxon>
    </lineage>
</organism>
<evidence type="ECO:0000256" key="4">
    <source>
        <dbReference type="SAM" id="MobiDB-lite"/>
    </source>
</evidence>
<dbReference type="PANTHER" id="PTHR22706:SF1">
    <property type="entry name" value="ASSEMBLY FACTOR FOR SPINDLE MICROTUBULES"/>
    <property type="match status" value="1"/>
</dbReference>
<feature type="domain" description="Calponin-homology (CH)" evidence="5">
    <location>
        <begin position="616"/>
        <end position="767"/>
    </location>
</feature>
<dbReference type="RefSeq" id="XP_035339565.1">
    <property type="nucleotide sequence ID" value="XM_035483672.1"/>
</dbReference>
<dbReference type="CDD" id="cd21223">
    <property type="entry name" value="CH_ASPM_rpt1"/>
    <property type="match status" value="1"/>
</dbReference>
<feature type="compositionally biased region" description="Polar residues" evidence="4">
    <location>
        <begin position="152"/>
        <end position="161"/>
    </location>
</feature>
<sequence length="1021" mass="113940">MNALLDSPCPSENKPGLGRRQQYQLNDPWKDGTLDDFENTAAIDFTTEIHIPSLAREKPRRAHSKTSFAIHDDSKQNTTFTSSSVARNNTLKRKTQDGRSSLLAQPAQRFQRPRVSTAGRSPTENPNAGRNAASGQQTGNVERRQSYPKAAESTSVSTTLENEALKKDVRRETVYIPTEDTTMPAVFMKLFSPLKSNQINANGSNPVDNTASISSLEARIAAKRKPRTSTSTAPKRAPLQEATRVPQQSAIHENVFGKNGGKENIPPGYIVGDGTKFNAKDEGFPVFEMPTKKPLKTVRKTETRFSNQAEKVKKPVLKATKEKSPIVSIKTADQQKTKKVTPKFHEKASIIGLKNSGPENSKSSGSIVRNKLSIPQIHPMTIDQRYPLLDNDITNPMMYEENWLLHQEIVITQLVNGLFDSANGKLDAGNSDVLRHELFQIYQSDVFLLLYKRLHASILYGALAPPKEALRRGSRLSDDIGMKRTFLNFWTKTYDLHALRAAAEVVIGRRISPSAQINGRLSDSLTKKHKGLKRTLETFLETFLIRNEDKEQPAANQDEVPGSLYRHTVLRSILIIILLDSGRLTPWTSLPKRLFATSSPHKSSTAALQALANQLLPSTGDIIRPLNHLDCQLYYKQHDLQDYEFHINNLAVDLRDGVILTRLADLFLYPSTLPPSSGFELDTTTSMTEVLASRGMKAENEWPLSQCLKLPCTSRATKIFNTQIALKALSETKEVKHATKDICAEDIVDGHREKTISLLWGLVGKWGLTQLIDWDDVRNEITRLQKKISPHPDSASQEGETLPNVDSVSHKEMLVKWASILAQLKGLQLDNLSTSFADGRIFESIIDEYEGYLTGEQKANHNLSPKSIADKKSSLQDTGLEARLRSLGCSSQFASLLAPPSTGSRILDSDFVLGALTFLCSRLLTSTKRIRATIVIQAAWRQVLACRALHRRALAKRTAEQCAAVVNARDRILWAKSVIVMWWRKQNQTKRKATLKSTKFPNHKSKGHISGQNQRATNRVN</sequence>
<feature type="compositionally biased region" description="Polar residues" evidence="4">
    <location>
        <begin position="76"/>
        <end position="89"/>
    </location>
</feature>
<keyword evidence="7" id="KW-1185">Reference proteome</keyword>
<dbReference type="GO" id="GO:0000278">
    <property type="term" value="P:mitotic cell cycle"/>
    <property type="evidence" value="ECO:0007669"/>
    <property type="project" value="TreeGrafter"/>
</dbReference>
<dbReference type="InterPro" id="IPR001715">
    <property type="entry name" value="CH_dom"/>
</dbReference>
<dbReference type="GO" id="GO:0051295">
    <property type="term" value="P:establishment of meiotic spindle localization"/>
    <property type="evidence" value="ECO:0007669"/>
    <property type="project" value="TreeGrafter"/>
</dbReference>
<dbReference type="SUPFAM" id="SSF47576">
    <property type="entry name" value="Calponin-homology domain, CH-domain"/>
    <property type="match status" value="1"/>
</dbReference>
<evidence type="ECO:0000313" key="6">
    <source>
        <dbReference type="EMBL" id="QKX53386.1"/>
    </source>
</evidence>
<dbReference type="EMBL" id="CP055898">
    <property type="protein sequence ID" value="QKX53386.1"/>
    <property type="molecule type" value="Genomic_DNA"/>
</dbReference>
<evidence type="ECO:0000256" key="2">
    <source>
        <dbReference type="ARBA" id="ARBA00022490"/>
    </source>
</evidence>
<dbReference type="InterPro" id="IPR036872">
    <property type="entry name" value="CH_dom_sf"/>
</dbReference>
<reference evidence="7" key="1">
    <citation type="submission" date="2020-06" db="EMBL/GenBank/DDBJ databases">
        <title>A chromosome-scale genome assembly of Talaromyces rugulosus W13939.</title>
        <authorList>
            <person name="Wang B."/>
            <person name="Guo L."/>
            <person name="Ye K."/>
            <person name="Wang L."/>
        </authorList>
    </citation>
    <scope>NUCLEOTIDE SEQUENCE [LARGE SCALE GENOMIC DNA]</scope>
    <source>
        <strain evidence="7">W13939</strain>
    </source>
</reference>
<dbReference type="GO" id="GO:0007051">
    <property type="term" value="P:spindle organization"/>
    <property type="evidence" value="ECO:0007669"/>
    <property type="project" value="TreeGrafter"/>
</dbReference>
<dbReference type="PANTHER" id="PTHR22706">
    <property type="entry name" value="ASSEMBLY FACTOR FOR SPINDLE MICROTUBULES"/>
    <property type="match status" value="1"/>
</dbReference>
<dbReference type="InterPro" id="IPR051185">
    <property type="entry name" value="ASPM"/>
</dbReference>
<keyword evidence="2" id="KW-0963">Cytoplasm</keyword>
<dbReference type="PROSITE" id="PS50021">
    <property type="entry name" value="CH"/>
    <property type="match status" value="1"/>
</dbReference>
<gene>
    <name evidence="6" type="ORF">TRUGW13939_00465</name>
</gene>
<proteinExistence type="predicted"/>
<name>A0A7H8QHM2_TALRU</name>
<dbReference type="OrthoDB" id="76388at2759"/>
<dbReference type="GO" id="GO:0000922">
    <property type="term" value="C:spindle pole"/>
    <property type="evidence" value="ECO:0007669"/>
    <property type="project" value="TreeGrafter"/>
</dbReference>
<keyword evidence="3" id="KW-0112">Calmodulin-binding</keyword>
<evidence type="ECO:0000259" key="5">
    <source>
        <dbReference type="PROSITE" id="PS50021"/>
    </source>
</evidence>
<dbReference type="GeneID" id="55987978"/>
<evidence type="ECO:0000256" key="1">
    <source>
        <dbReference type="ARBA" id="ARBA00004496"/>
    </source>
</evidence>
<dbReference type="KEGG" id="trg:TRUGW13939_00465"/>
<feature type="compositionally biased region" description="Polar residues" evidence="4">
    <location>
        <begin position="118"/>
        <end position="140"/>
    </location>
</feature>
<comment type="subcellular location">
    <subcellularLocation>
        <location evidence="1">Cytoplasm</location>
    </subcellularLocation>
</comment>
<evidence type="ECO:0000313" key="7">
    <source>
        <dbReference type="Proteomes" id="UP000509510"/>
    </source>
</evidence>